<dbReference type="Proteomes" id="UP000464524">
    <property type="component" value="Chromosome"/>
</dbReference>
<dbReference type="RefSeq" id="WP_160181674.1">
    <property type="nucleotide sequence ID" value="NZ_CP047656.1"/>
</dbReference>
<protein>
    <recommendedName>
        <fullName evidence="1">Carrier domain-containing protein</fullName>
    </recommendedName>
</protein>
<dbReference type="KEGG" id="pmes:FX988_03840"/>
<sequence length="86" mass="9489">MNIEQTVQRAMHDVAELSDCQLIEPIKSDTLLLQSGLDSLGYAMLVAQLEEELGIDPFTELAITVYPATFAEFVAVYARGLEQQGQ</sequence>
<dbReference type="OrthoDB" id="123083at2"/>
<dbReference type="Pfam" id="PF00550">
    <property type="entry name" value="PP-binding"/>
    <property type="match status" value="1"/>
</dbReference>
<dbReference type="Gene3D" id="1.10.1200.10">
    <property type="entry name" value="ACP-like"/>
    <property type="match status" value="1"/>
</dbReference>
<evidence type="ECO:0000313" key="2">
    <source>
        <dbReference type="EMBL" id="QHJ13574.1"/>
    </source>
</evidence>
<feature type="domain" description="Carrier" evidence="1">
    <location>
        <begin position="1"/>
        <end position="81"/>
    </location>
</feature>
<proteinExistence type="predicted"/>
<keyword evidence="3" id="KW-1185">Reference proteome</keyword>
<evidence type="ECO:0000313" key="3">
    <source>
        <dbReference type="Proteomes" id="UP000464524"/>
    </source>
</evidence>
<dbReference type="SUPFAM" id="SSF47336">
    <property type="entry name" value="ACP-like"/>
    <property type="match status" value="1"/>
</dbReference>
<dbReference type="EMBL" id="CP047656">
    <property type="protein sequence ID" value="QHJ13574.1"/>
    <property type="molecule type" value="Genomic_DNA"/>
</dbReference>
<reference evidence="2 3" key="1">
    <citation type="submission" date="2019-12" db="EMBL/GenBank/DDBJ databases">
        <title>Genome sequencing and assembly of endphytes of Porphyra tenera.</title>
        <authorList>
            <person name="Park J.M."/>
            <person name="Shin R."/>
            <person name="Jo S.H."/>
        </authorList>
    </citation>
    <scope>NUCLEOTIDE SEQUENCE [LARGE SCALE GENOMIC DNA]</scope>
    <source>
        <strain evidence="2 3">GPM4</strain>
    </source>
</reference>
<organism evidence="2 3">
    <name type="scientific">Paraglaciecola mesophila</name>
    <dbReference type="NCBI Taxonomy" id="197222"/>
    <lineage>
        <taxon>Bacteria</taxon>
        <taxon>Pseudomonadati</taxon>
        <taxon>Pseudomonadota</taxon>
        <taxon>Gammaproteobacteria</taxon>
        <taxon>Alteromonadales</taxon>
        <taxon>Alteromonadaceae</taxon>
        <taxon>Paraglaciecola</taxon>
    </lineage>
</organism>
<dbReference type="AlphaFoldDB" id="A0A857JSK8"/>
<accession>A0A857JSK8</accession>
<dbReference type="InterPro" id="IPR009081">
    <property type="entry name" value="PP-bd_ACP"/>
</dbReference>
<name>A0A857JSK8_9ALTE</name>
<dbReference type="InterPro" id="IPR036736">
    <property type="entry name" value="ACP-like_sf"/>
</dbReference>
<gene>
    <name evidence="2" type="ORF">FX988_03840</name>
</gene>
<evidence type="ECO:0000259" key="1">
    <source>
        <dbReference type="PROSITE" id="PS50075"/>
    </source>
</evidence>
<dbReference type="PROSITE" id="PS50075">
    <property type="entry name" value="CARRIER"/>
    <property type="match status" value="1"/>
</dbReference>